<sequence length="164" mass="18533">MMFSSAFHPYVERADCVKQQWRHRLRLAPHVPIGNQSPSRITAPTSFSNYLFVQVVFQSSTSAMRSPGPNARTLNRWRRRLVRHFPADQRGRRHLSLAGCYLKMRKDAQQPWLSNLSVMPSVTTQSFGSDNVGDPISNSSSAVSDHDGPKQLCKIHFPNAKTAK</sequence>
<organism evidence="2 3">
    <name type="scientific">Colletotrichum orbiculare (strain 104-T / ATCC 96160 / CBS 514.97 / LARS 414 / MAFF 240422)</name>
    <name type="common">Cucumber anthracnose fungus</name>
    <name type="synonym">Colletotrichum lagenarium</name>
    <dbReference type="NCBI Taxonomy" id="1213857"/>
    <lineage>
        <taxon>Eukaryota</taxon>
        <taxon>Fungi</taxon>
        <taxon>Dikarya</taxon>
        <taxon>Ascomycota</taxon>
        <taxon>Pezizomycotina</taxon>
        <taxon>Sordariomycetes</taxon>
        <taxon>Hypocreomycetidae</taxon>
        <taxon>Glomerellales</taxon>
        <taxon>Glomerellaceae</taxon>
        <taxon>Colletotrichum</taxon>
        <taxon>Colletotrichum orbiculare species complex</taxon>
    </lineage>
</organism>
<dbReference type="EMBL" id="AMCV02000038">
    <property type="protein sequence ID" value="TDZ15760.1"/>
    <property type="molecule type" value="Genomic_DNA"/>
</dbReference>
<evidence type="ECO:0000313" key="3">
    <source>
        <dbReference type="Proteomes" id="UP000014480"/>
    </source>
</evidence>
<keyword evidence="3" id="KW-1185">Reference proteome</keyword>
<evidence type="ECO:0000256" key="1">
    <source>
        <dbReference type="SAM" id="MobiDB-lite"/>
    </source>
</evidence>
<dbReference type="AlphaFoldDB" id="A0A484FBP8"/>
<reference evidence="3" key="1">
    <citation type="journal article" date="2013" name="New Phytol.">
        <title>Comparative genomic and transcriptomic analyses reveal the hemibiotrophic stage shift of Colletotrichum fungi.</title>
        <authorList>
            <person name="Gan P."/>
            <person name="Ikeda K."/>
            <person name="Irieda H."/>
            <person name="Narusaka M."/>
            <person name="O'Connell R.J."/>
            <person name="Narusaka Y."/>
            <person name="Takano Y."/>
            <person name="Kubo Y."/>
            <person name="Shirasu K."/>
        </authorList>
    </citation>
    <scope>NUCLEOTIDE SEQUENCE [LARGE SCALE GENOMIC DNA]</scope>
    <source>
        <strain evidence="3">104-T / ATCC 96160 / CBS 514.97 / LARS 414 / MAFF 240422</strain>
    </source>
</reference>
<comment type="caution">
    <text evidence="2">The sequence shown here is derived from an EMBL/GenBank/DDBJ whole genome shotgun (WGS) entry which is preliminary data.</text>
</comment>
<proteinExistence type="predicted"/>
<accession>A0A484FBP8</accession>
<evidence type="ECO:0000313" key="2">
    <source>
        <dbReference type="EMBL" id="TDZ15760.1"/>
    </source>
</evidence>
<reference evidence="3" key="2">
    <citation type="journal article" date="2019" name="Mol. Plant Microbe Interact.">
        <title>Genome sequence resources for four phytopathogenic fungi from the Colletotrichum orbiculare species complex.</title>
        <authorList>
            <person name="Gan P."/>
            <person name="Tsushima A."/>
            <person name="Narusaka M."/>
            <person name="Narusaka Y."/>
            <person name="Takano Y."/>
            <person name="Kubo Y."/>
            <person name="Shirasu K."/>
        </authorList>
    </citation>
    <scope>GENOME REANNOTATION</scope>
    <source>
        <strain evidence="3">104-T / ATCC 96160 / CBS 514.97 / LARS 414 / MAFF 240422</strain>
    </source>
</reference>
<dbReference type="Proteomes" id="UP000014480">
    <property type="component" value="Unassembled WGS sequence"/>
</dbReference>
<name>A0A484FBP8_COLOR</name>
<protein>
    <submittedName>
        <fullName evidence="2">Uncharacterized protein</fullName>
    </submittedName>
</protein>
<feature type="region of interest" description="Disordered" evidence="1">
    <location>
        <begin position="130"/>
        <end position="152"/>
    </location>
</feature>
<gene>
    <name evidence="2" type="ORF">Cob_v011155</name>
</gene>